<dbReference type="RefSeq" id="WP_109436739.1">
    <property type="nucleotide sequence ID" value="NZ_CANLFO010000005.1"/>
</dbReference>
<evidence type="ECO:0000313" key="7">
    <source>
        <dbReference type="Proteomes" id="UP000318833"/>
    </source>
</evidence>
<evidence type="ECO:0000256" key="2">
    <source>
        <dbReference type="ARBA" id="ARBA00011245"/>
    </source>
</evidence>
<gene>
    <name evidence="6" type="ORF">FOF46_16115</name>
</gene>
<dbReference type="Pfam" id="PF17678">
    <property type="entry name" value="Glyco_hydro_92N"/>
    <property type="match status" value="1"/>
</dbReference>
<dbReference type="InterPro" id="IPR008928">
    <property type="entry name" value="6-hairpin_glycosidase_sf"/>
</dbReference>
<organism evidence="6 7">
    <name type="scientific">Aquimarina algiphila</name>
    <dbReference type="NCBI Taxonomy" id="2047982"/>
    <lineage>
        <taxon>Bacteria</taxon>
        <taxon>Pseudomonadati</taxon>
        <taxon>Bacteroidota</taxon>
        <taxon>Flavobacteriia</taxon>
        <taxon>Flavobacteriales</taxon>
        <taxon>Flavobacteriaceae</taxon>
        <taxon>Aquimarina</taxon>
    </lineage>
</organism>
<feature type="domain" description="Glycosyl hydrolase family 92 N-terminal" evidence="5">
    <location>
        <begin position="49"/>
        <end position="305"/>
    </location>
</feature>
<keyword evidence="6" id="KW-0378">Hydrolase</keyword>
<keyword evidence="7" id="KW-1185">Reference proteome</keyword>
<dbReference type="AlphaFoldDB" id="A0A554VI53"/>
<dbReference type="GO" id="GO:0005975">
    <property type="term" value="P:carbohydrate metabolic process"/>
    <property type="evidence" value="ECO:0007669"/>
    <property type="project" value="InterPro"/>
</dbReference>
<evidence type="ECO:0000259" key="5">
    <source>
        <dbReference type="Pfam" id="PF17678"/>
    </source>
</evidence>
<name>A0A554VI53_9FLAO</name>
<evidence type="ECO:0000259" key="4">
    <source>
        <dbReference type="Pfam" id="PF07971"/>
    </source>
</evidence>
<dbReference type="GO" id="GO:0030246">
    <property type="term" value="F:carbohydrate binding"/>
    <property type="evidence" value="ECO:0007669"/>
    <property type="project" value="InterPro"/>
</dbReference>
<dbReference type="PROSITE" id="PS51257">
    <property type="entry name" value="PROKAR_LIPOPROTEIN"/>
    <property type="match status" value="1"/>
</dbReference>
<comment type="caution">
    <text evidence="6">The sequence shown here is derived from an EMBL/GenBank/DDBJ whole genome shotgun (WGS) entry which is preliminary data.</text>
</comment>
<dbReference type="NCBIfam" id="TIGR01180">
    <property type="entry name" value="aman2_put"/>
    <property type="match status" value="1"/>
</dbReference>
<dbReference type="Gene3D" id="2.70.98.10">
    <property type="match status" value="1"/>
</dbReference>
<evidence type="ECO:0000313" key="6">
    <source>
        <dbReference type="EMBL" id="TSE07311.1"/>
    </source>
</evidence>
<dbReference type="Gene3D" id="1.20.1610.10">
    <property type="entry name" value="alpha-1,2-mannosidases domains"/>
    <property type="match status" value="1"/>
</dbReference>
<feature type="domain" description="Glycosyl hydrolase family 92" evidence="4">
    <location>
        <begin position="311"/>
        <end position="767"/>
    </location>
</feature>
<sequence>MIINILKKNCALKLLTIIIIVFSSCQKENKPKTKIERTQEYLKKDFTQYVNPFIGTSNFGTTNPGPIAVRGMASVSPFNVSGNQNLPLEKDNRWLSTPYIHENTFLTGFSHVNLSGVGCPELGVITAMPTTGDIQTDYLTYGSTYSNEISEVGYYSNILDKYNIIVETTATTRVGVSMYSFPKGTANILLNLGLGLTNEQGGRIKVVSPTEIEGTRSVGSFCYYKPEEAYPVYFVAKFSVPADEFGVWEKPNTYQGVEAEWMKEYNGKTRIKKGFTKEVTGDSIGGYMRYHFDTPTKVEMKIGISYVSIKNARENLEKETLKKGFKQIRKETRTEWNQYLSKIEVEGGKKEDKIKFYTALYHTGIHPNTLNDINGEYPKMRTRETLNTEGTRYTVFSLWDTYRNLHQLMSLVYPKQQSDMVKSMLQIYDETGWLPKWELNATETTTMVGDPAGIIIADTYLKGIKDFDIEKAYEAMLKSADQLIDNPLRPGIKDYIEKGYLTTKTIHSGSVSTTQEYNITDFAISKLAQELGKEKDYQRFLDRSVSYRKLFDEEFNLLRPKNNDGSWLSPYNPETGANFVKNLGFIEGNAWQYTFMVSHDVEGLKDLMGGEKLFEQQLQKVFDNKQYDMANEPDIAYPFLFNYVKGKEWKTQKTVNDLLETYYKNTPDGLPGNDDTGTMSAWAIFSMMGIYPITPAKPIYTFCAPKFEKITIHLNKEYYKNETLVITSNTTNKEKFIESIKINNENLDSFFISHEQLINSKKLSFYLK</sequence>
<dbReference type="PANTHER" id="PTHR12143">
    <property type="entry name" value="PEPTIDE N-GLYCANASE PNGASE -RELATED"/>
    <property type="match status" value="1"/>
</dbReference>
<dbReference type="InterPro" id="IPR005887">
    <property type="entry name" value="GH92_a_mannosidase_put"/>
</dbReference>
<evidence type="ECO:0000256" key="1">
    <source>
        <dbReference type="ARBA" id="ARBA00001913"/>
    </source>
</evidence>
<keyword evidence="3" id="KW-0106">Calcium</keyword>
<accession>A0A554VI53</accession>
<dbReference type="GO" id="GO:0000224">
    <property type="term" value="F:peptide-N4-(N-acetyl-beta-glucosaminyl)asparagine amidase activity"/>
    <property type="evidence" value="ECO:0007669"/>
    <property type="project" value="TreeGrafter"/>
</dbReference>
<dbReference type="EMBL" id="VLNR01000034">
    <property type="protein sequence ID" value="TSE07311.1"/>
    <property type="molecule type" value="Genomic_DNA"/>
</dbReference>
<protein>
    <submittedName>
        <fullName evidence="6">Glycoside hydrolase family 92 protein</fullName>
    </submittedName>
</protein>
<comment type="cofactor">
    <cofactor evidence="1">
        <name>Ca(2+)</name>
        <dbReference type="ChEBI" id="CHEBI:29108"/>
    </cofactor>
</comment>
<dbReference type="InterPro" id="IPR050883">
    <property type="entry name" value="PNGase"/>
</dbReference>
<dbReference type="Pfam" id="PF07971">
    <property type="entry name" value="Glyco_hydro_92"/>
    <property type="match status" value="1"/>
</dbReference>
<dbReference type="Gene3D" id="3.30.2080.10">
    <property type="entry name" value="GH92 mannosidase domain"/>
    <property type="match status" value="1"/>
</dbReference>
<dbReference type="Proteomes" id="UP000318833">
    <property type="component" value="Unassembled WGS sequence"/>
</dbReference>
<dbReference type="Gene3D" id="1.20.1050.60">
    <property type="entry name" value="alpha-1,2-mannosidase"/>
    <property type="match status" value="1"/>
</dbReference>
<proteinExistence type="predicted"/>
<dbReference type="SUPFAM" id="SSF48208">
    <property type="entry name" value="Six-hairpin glycosidases"/>
    <property type="match status" value="1"/>
</dbReference>
<dbReference type="GO" id="GO:0006516">
    <property type="term" value="P:glycoprotein catabolic process"/>
    <property type="evidence" value="ECO:0007669"/>
    <property type="project" value="TreeGrafter"/>
</dbReference>
<dbReference type="InterPro" id="IPR014718">
    <property type="entry name" value="GH-type_carb-bd"/>
</dbReference>
<comment type="subunit">
    <text evidence="2">Monomer.</text>
</comment>
<dbReference type="FunFam" id="1.20.1050.60:FF:000001">
    <property type="entry name" value="Putative alpha-1,2-mannosidase"/>
    <property type="match status" value="1"/>
</dbReference>
<dbReference type="PANTHER" id="PTHR12143:SF39">
    <property type="entry name" value="SECRETED PROTEIN"/>
    <property type="match status" value="1"/>
</dbReference>
<dbReference type="InterPro" id="IPR012939">
    <property type="entry name" value="Glyco_hydro_92"/>
</dbReference>
<evidence type="ECO:0000256" key="3">
    <source>
        <dbReference type="ARBA" id="ARBA00022837"/>
    </source>
</evidence>
<dbReference type="InterPro" id="IPR041371">
    <property type="entry name" value="GH92_N"/>
</dbReference>
<reference evidence="6 7" key="1">
    <citation type="submission" date="2019-07" db="EMBL/GenBank/DDBJ databases">
        <title>The draft genome sequence of Aquimarina algiphila M91.</title>
        <authorList>
            <person name="Meng X."/>
        </authorList>
    </citation>
    <scope>NUCLEOTIDE SEQUENCE [LARGE SCALE GENOMIC DNA]</scope>
    <source>
        <strain evidence="6 7">M91</strain>
    </source>
</reference>
<dbReference type="GO" id="GO:0005829">
    <property type="term" value="C:cytosol"/>
    <property type="evidence" value="ECO:0007669"/>
    <property type="project" value="TreeGrafter"/>
</dbReference>
<dbReference type="OrthoDB" id="9804511at2"/>